<keyword evidence="1" id="KW-1133">Transmembrane helix</keyword>
<evidence type="ECO:0000313" key="3">
    <source>
        <dbReference type="Proteomes" id="UP000248544"/>
    </source>
</evidence>
<proteinExistence type="predicted"/>
<name>A0A2W2GJB6_9ACTN</name>
<dbReference type="Proteomes" id="UP000248544">
    <property type="component" value="Unassembled WGS sequence"/>
</dbReference>
<dbReference type="EMBL" id="POUA01000234">
    <property type="protein sequence ID" value="PZG37440.1"/>
    <property type="molecule type" value="Genomic_DNA"/>
</dbReference>
<feature type="transmembrane region" description="Helical" evidence="1">
    <location>
        <begin position="27"/>
        <end position="46"/>
    </location>
</feature>
<keyword evidence="1" id="KW-0812">Transmembrane</keyword>
<reference evidence="2 3" key="1">
    <citation type="submission" date="2018-01" db="EMBL/GenBank/DDBJ databases">
        <title>Draft genome sequence of Sphaerisporangium sp. 7K107.</title>
        <authorList>
            <person name="Sahin N."/>
            <person name="Saygin H."/>
            <person name="Ay H."/>
        </authorList>
    </citation>
    <scope>NUCLEOTIDE SEQUENCE [LARGE SCALE GENOMIC DNA]</scope>
    <source>
        <strain evidence="2 3">7K107</strain>
    </source>
</reference>
<comment type="caution">
    <text evidence="2">The sequence shown here is derived from an EMBL/GenBank/DDBJ whole genome shotgun (WGS) entry which is preliminary data.</text>
</comment>
<protein>
    <recommendedName>
        <fullName evidence="4">Transmembrane protein</fullName>
    </recommendedName>
</protein>
<accession>A0A2W2GJB6</accession>
<keyword evidence="1" id="KW-0472">Membrane</keyword>
<organism evidence="2 3">
    <name type="scientific">Spongiactinospora gelatinilytica</name>
    <dbReference type="NCBI Taxonomy" id="2666298"/>
    <lineage>
        <taxon>Bacteria</taxon>
        <taxon>Bacillati</taxon>
        <taxon>Actinomycetota</taxon>
        <taxon>Actinomycetes</taxon>
        <taxon>Streptosporangiales</taxon>
        <taxon>Streptosporangiaceae</taxon>
        <taxon>Spongiactinospora</taxon>
    </lineage>
</organism>
<evidence type="ECO:0000256" key="1">
    <source>
        <dbReference type="SAM" id="Phobius"/>
    </source>
</evidence>
<dbReference type="RefSeq" id="WP_111169959.1">
    <property type="nucleotide sequence ID" value="NZ_POUA01000234.1"/>
</dbReference>
<dbReference type="AlphaFoldDB" id="A0A2W2GJB6"/>
<feature type="transmembrane region" description="Helical" evidence="1">
    <location>
        <begin position="53"/>
        <end position="70"/>
    </location>
</feature>
<evidence type="ECO:0000313" key="2">
    <source>
        <dbReference type="EMBL" id="PZG37440.1"/>
    </source>
</evidence>
<feature type="transmembrane region" description="Helical" evidence="1">
    <location>
        <begin position="90"/>
        <end position="110"/>
    </location>
</feature>
<keyword evidence="3" id="KW-1185">Reference proteome</keyword>
<feature type="transmembrane region" description="Helical" evidence="1">
    <location>
        <begin position="117"/>
        <end position="136"/>
    </location>
</feature>
<sequence>MESNGADSLSVIAQARAALADRLVIPWWYHTALGLLLAGCVLVIGLGHTAVRIGGIVLLLVGCAALTEVYRRLTGVWVSGGHAGPPGRWVGAMGVVTLSAIVAAFGIVAWTGQRWPVWCLAGAVFAAIVVMGRRFAAALRAHLKAGA</sequence>
<evidence type="ECO:0008006" key="4">
    <source>
        <dbReference type="Google" id="ProtNLM"/>
    </source>
</evidence>
<gene>
    <name evidence="2" type="ORF">C1I98_25455</name>
</gene>